<dbReference type="SMART" id="SM00248">
    <property type="entry name" value="ANK"/>
    <property type="match status" value="3"/>
</dbReference>
<protein>
    <submittedName>
        <fullName evidence="1">Uncharacterized protein</fullName>
    </submittedName>
</protein>
<evidence type="ECO:0000313" key="2">
    <source>
        <dbReference type="Proteomes" id="UP000190696"/>
    </source>
</evidence>
<comment type="caution">
    <text evidence="1">The sequence shown here is derived from an EMBL/GenBank/DDBJ whole genome shotgun (WGS) entry which is preliminary data.</text>
</comment>
<evidence type="ECO:0000313" key="1">
    <source>
        <dbReference type="EMBL" id="OOR08821.1"/>
    </source>
</evidence>
<dbReference type="InterPro" id="IPR002110">
    <property type="entry name" value="Ankyrin_rpt"/>
</dbReference>
<dbReference type="Proteomes" id="UP000190696">
    <property type="component" value="Unassembled WGS sequence"/>
</dbReference>
<accession>A0A1S9TGY2</accession>
<proteinExistence type="predicted"/>
<gene>
    <name evidence="1" type="ORF">BW900_02460</name>
</gene>
<reference evidence="1 2" key="1">
    <citation type="submission" date="2017-01" db="EMBL/GenBank/DDBJ databases">
        <title>Bacillus cereus isolates.</title>
        <authorList>
            <person name="Beno S.M."/>
        </authorList>
    </citation>
    <scope>NUCLEOTIDE SEQUENCE [LARGE SCALE GENOMIC DNA]</scope>
    <source>
        <strain evidence="1 2">FSL W7-1108</strain>
    </source>
</reference>
<dbReference type="RefSeq" id="WP_002190607.1">
    <property type="nucleotide sequence ID" value="NZ_CP036102.1"/>
</dbReference>
<sequence>MDIDKADYGTIIKFGNLELFLEKLKIEGNCIEEIVNSSDKNGISLLEKSLISRKFDIANFLLDNGAKVNIISNDECNELHYLAANINCPGAVEVACRLVDMGVDLNLKDKKFGNSAIWSLCQEVLKKRTKEGNDLIVKCLGKRPNINDENKSGYSLRYLIEECGTDDMKKVLEVII</sequence>
<dbReference type="EMBL" id="MUAI01000001">
    <property type="protein sequence ID" value="OOR08821.1"/>
    <property type="molecule type" value="Genomic_DNA"/>
</dbReference>
<dbReference type="AlphaFoldDB" id="A0A1S9TGY2"/>
<dbReference type="Gene3D" id="1.25.40.20">
    <property type="entry name" value="Ankyrin repeat-containing domain"/>
    <property type="match status" value="1"/>
</dbReference>
<organism evidence="1 2">
    <name type="scientific">Bacillus mycoides</name>
    <dbReference type="NCBI Taxonomy" id="1405"/>
    <lineage>
        <taxon>Bacteria</taxon>
        <taxon>Bacillati</taxon>
        <taxon>Bacillota</taxon>
        <taxon>Bacilli</taxon>
        <taxon>Bacillales</taxon>
        <taxon>Bacillaceae</taxon>
        <taxon>Bacillus</taxon>
        <taxon>Bacillus cereus group</taxon>
    </lineage>
</organism>
<name>A0A1S9TGY2_BACMY</name>
<dbReference type="InterPro" id="IPR036770">
    <property type="entry name" value="Ankyrin_rpt-contain_sf"/>
</dbReference>
<dbReference type="SUPFAM" id="SSF48403">
    <property type="entry name" value="Ankyrin repeat"/>
    <property type="match status" value="1"/>
</dbReference>